<evidence type="ECO:0008006" key="4">
    <source>
        <dbReference type="Google" id="ProtNLM"/>
    </source>
</evidence>
<keyword evidence="1" id="KW-0812">Transmembrane</keyword>
<protein>
    <recommendedName>
        <fullName evidence="4">DUF2127 domain-containing protein</fullName>
    </recommendedName>
</protein>
<keyword evidence="1" id="KW-0472">Membrane</keyword>
<proteinExistence type="predicted"/>
<feature type="transmembrane region" description="Helical" evidence="1">
    <location>
        <begin position="21"/>
        <end position="38"/>
    </location>
</feature>
<dbReference type="AlphaFoldDB" id="A0A1J5I2Z0"/>
<comment type="caution">
    <text evidence="2">The sequence shown here is derived from an EMBL/GenBank/DDBJ whole genome shotgun (WGS) entry which is preliminary data.</text>
</comment>
<feature type="transmembrane region" description="Helical" evidence="1">
    <location>
        <begin position="44"/>
        <end position="62"/>
    </location>
</feature>
<name>A0A1J5I2Z0_9BACT</name>
<dbReference type="EMBL" id="MNZO01000016">
    <property type="protein sequence ID" value="OIP87511.1"/>
    <property type="molecule type" value="Genomic_DNA"/>
</dbReference>
<sequence>MEDKIVKLMFMKKNIWQLFPAIGYIVVLLFLLYTLVFALPTGVFVLLFVFVLVELVMVVAIIRRNIWAYRINILLLCLSIYGLFTSTITVESILSLAGELLVIPFYGEFTKNSKK</sequence>
<evidence type="ECO:0000256" key="1">
    <source>
        <dbReference type="SAM" id="Phobius"/>
    </source>
</evidence>
<evidence type="ECO:0000313" key="3">
    <source>
        <dbReference type="Proteomes" id="UP000182344"/>
    </source>
</evidence>
<dbReference type="STRING" id="1805376.AUK05_01110"/>
<organism evidence="2 3">
    <name type="scientific">Candidatus Shapirobacteria bacterium CG2_30_35_20</name>
    <dbReference type="NCBI Taxonomy" id="1805376"/>
    <lineage>
        <taxon>Bacteria</taxon>
        <taxon>Candidatus Shapironibacteriota</taxon>
    </lineage>
</organism>
<keyword evidence="1" id="KW-1133">Transmembrane helix</keyword>
<gene>
    <name evidence="2" type="ORF">AUK05_01110</name>
</gene>
<reference evidence="2 3" key="1">
    <citation type="journal article" date="2016" name="Environ. Microbiol.">
        <title>Genomic resolution of a cold subsurface aquifer community provides metabolic insights for novel microbes adapted to high CO concentrations.</title>
        <authorList>
            <person name="Probst A.J."/>
            <person name="Castelle C.J."/>
            <person name="Singh A."/>
            <person name="Brown C.T."/>
            <person name="Anantharaman K."/>
            <person name="Sharon I."/>
            <person name="Hug L.A."/>
            <person name="Burstein D."/>
            <person name="Emerson J.B."/>
            <person name="Thomas B.C."/>
            <person name="Banfield J.F."/>
        </authorList>
    </citation>
    <scope>NUCLEOTIDE SEQUENCE [LARGE SCALE GENOMIC DNA]</scope>
    <source>
        <strain evidence="2">CG2_30_35_20</strain>
    </source>
</reference>
<feature type="transmembrane region" description="Helical" evidence="1">
    <location>
        <begin position="74"/>
        <end position="97"/>
    </location>
</feature>
<accession>A0A1J5I2Z0</accession>
<evidence type="ECO:0000313" key="2">
    <source>
        <dbReference type="EMBL" id="OIP87511.1"/>
    </source>
</evidence>
<dbReference type="Proteomes" id="UP000182344">
    <property type="component" value="Unassembled WGS sequence"/>
</dbReference>